<feature type="signal peptide" evidence="1">
    <location>
        <begin position="1"/>
        <end position="21"/>
    </location>
</feature>
<evidence type="ECO:0000313" key="2">
    <source>
        <dbReference type="EMBL" id="HIY77828.1"/>
    </source>
</evidence>
<organism evidence="2 3">
    <name type="scientific">Candidatus Borkfalkia excrementavium</name>
    <dbReference type="NCBI Taxonomy" id="2838505"/>
    <lineage>
        <taxon>Bacteria</taxon>
        <taxon>Bacillati</taxon>
        <taxon>Bacillota</taxon>
        <taxon>Clostridia</taxon>
        <taxon>Christensenellales</taxon>
        <taxon>Christensenellaceae</taxon>
        <taxon>Candidatus Borkfalkia</taxon>
    </lineage>
</organism>
<reference evidence="2" key="1">
    <citation type="journal article" date="2021" name="PeerJ">
        <title>Extensive microbial diversity within the chicken gut microbiome revealed by metagenomics and culture.</title>
        <authorList>
            <person name="Gilroy R."/>
            <person name="Ravi A."/>
            <person name="Getino M."/>
            <person name="Pursley I."/>
            <person name="Horton D.L."/>
            <person name="Alikhan N.F."/>
            <person name="Baker D."/>
            <person name="Gharbi K."/>
            <person name="Hall N."/>
            <person name="Watson M."/>
            <person name="Adriaenssens E.M."/>
            <person name="Foster-Nyarko E."/>
            <person name="Jarju S."/>
            <person name="Secka A."/>
            <person name="Antonio M."/>
            <person name="Oren A."/>
            <person name="Chaudhuri R.R."/>
            <person name="La Ragione R."/>
            <person name="Hildebrand F."/>
            <person name="Pallen M.J."/>
        </authorList>
    </citation>
    <scope>NUCLEOTIDE SEQUENCE</scope>
    <source>
        <strain evidence="2">CHK199-9574</strain>
    </source>
</reference>
<gene>
    <name evidence="2" type="ORF">H9728_02175</name>
</gene>
<name>A0A9D1ZAK4_9FIRM</name>
<dbReference type="EMBL" id="DXCO01000019">
    <property type="protein sequence ID" value="HIY77828.1"/>
    <property type="molecule type" value="Genomic_DNA"/>
</dbReference>
<feature type="chain" id="PRO_5039037718" evidence="1">
    <location>
        <begin position="22"/>
        <end position="64"/>
    </location>
</feature>
<reference evidence="2" key="2">
    <citation type="submission" date="2021-04" db="EMBL/GenBank/DDBJ databases">
        <authorList>
            <person name="Gilroy R."/>
        </authorList>
    </citation>
    <scope>NUCLEOTIDE SEQUENCE</scope>
    <source>
        <strain evidence="2">CHK199-9574</strain>
    </source>
</reference>
<dbReference type="PROSITE" id="PS51257">
    <property type="entry name" value="PROKAR_LIPOPROTEIN"/>
    <property type="match status" value="1"/>
</dbReference>
<proteinExistence type="predicted"/>
<sequence length="64" mass="6526">MKKLFTSILTLILLSMAVAFAACGGSGGNAPLSPPAAEAEGTLRKTAPIPKTGSFLRSKTETCT</sequence>
<protein>
    <submittedName>
        <fullName evidence="2">Uncharacterized protein</fullName>
    </submittedName>
</protein>
<keyword evidence="1" id="KW-0732">Signal</keyword>
<evidence type="ECO:0000256" key="1">
    <source>
        <dbReference type="SAM" id="SignalP"/>
    </source>
</evidence>
<comment type="caution">
    <text evidence="2">The sequence shown here is derived from an EMBL/GenBank/DDBJ whole genome shotgun (WGS) entry which is preliminary data.</text>
</comment>
<accession>A0A9D1ZAK4</accession>
<evidence type="ECO:0000313" key="3">
    <source>
        <dbReference type="Proteomes" id="UP000824135"/>
    </source>
</evidence>
<dbReference type="Proteomes" id="UP000824135">
    <property type="component" value="Unassembled WGS sequence"/>
</dbReference>
<dbReference type="AlphaFoldDB" id="A0A9D1ZAK4"/>